<evidence type="ECO:0000313" key="2">
    <source>
        <dbReference type="EMBL" id="VEL25162.1"/>
    </source>
</evidence>
<sequence>MKATPAATKGELLVVGCPTSSCFSSIASTSSSSTSAYTVMAQNSHVPLIIREFAPINTTSIGICASPEARGGPSALSGVSNSVSAAAGDSDADSGRGGSVNNLRCLFPACNDPSQQMSSLEASTSPNLVLATPTGDASFYTGQFLGDSDLEISASTAGSITYATASETTWPPFISMMLETSVPSSAPTSSVMLNSSNLIECHCSLLRERVTTPLDIYKRSSLHFNEDLLPKQNLPTLVQSHELSIPSTSMEIKVTDGHKGGKEKASHNLEGLSLLPANAQRSFRVAGCKDHNEKDEVEIAEDVSEKEVSIIQLNDCSNISYSIDLICHFNT</sequence>
<dbReference type="EMBL" id="CAAALY010072034">
    <property type="protein sequence ID" value="VEL25162.1"/>
    <property type="molecule type" value="Genomic_DNA"/>
</dbReference>
<reference evidence="2" key="1">
    <citation type="submission" date="2018-11" db="EMBL/GenBank/DDBJ databases">
        <authorList>
            <consortium name="Pathogen Informatics"/>
        </authorList>
    </citation>
    <scope>NUCLEOTIDE SEQUENCE</scope>
</reference>
<protein>
    <submittedName>
        <fullName evidence="2">Uncharacterized protein</fullName>
    </submittedName>
</protein>
<comment type="caution">
    <text evidence="2">The sequence shown here is derived from an EMBL/GenBank/DDBJ whole genome shotgun (WGS) entry which is preliminary data.</text>
</comment>
<feature type="compositionally biased region" description="Low complexity" evidence="1">
    <location>
        <begin position="75"/>
        <end position="89"/>
    </location>
</feature>
<keyword evidence="3" id="KW-1185">Reference proteome</keyword>
<evidence type="ECO:0000313" key="3">
    <source>
        <dbReference type="Proteomes" id="UP000784294"/>
    </source>
</evidence>
<gene>
    <name evidence="2" type="ORF">PXEA_LOCUS18602</name>
</gene>
<proteinExistence type="predicted"/>
<evidence type="ECO:0000256" key="1">
    <source>
        <dbReference type="SAM" id="MobiDB-lite"/>
    </source>
</evidence>
<name>A0A3S5CIW6_9PLAT</name>
<dbReference type="Proteomes" id="UP000784294">
    <property type="component" value="Unassembled WGS sequence"/>
</dbReference>
<organism evidence="2 3">
    <name type="scientific">Protopolystoma xenopodis</name>
    <dbReference type="NCBI Taxonomy" id="117903"/>
    <lineage>
        <taxon>Eukaryota</taxon>
        <taxon>Metazoa</taxon>
        <taxon>Spiralia</taxon>
        <taxon>Lophotrochozoa</taxon>
        <taxon>Platyhelminthes</taxon>
        <taxon>Monogenea</taxon>
        <taxon>Polyopisthocotylea</taxon>
        <taxon>Polystomatidea</taxon>
        <taxon>Polystomatidae</taxon>
        <taxon>Protopolystoma</taxon>
    </lineage>
</organism>
<dbReference type="AlphaFoldDB" id="A0A3S5CIW6"/>
<accession>A0A3S5CIW6</accession>
<feature type="region of interest" description="Disordered" evidence="1">
    <location>
        <begin position="75"/>
        <end position="96"/>
    </location>
</feature>